<dbReference type="AlphaFoldDB" id="A0A0F9SUT4"/>
<gene>
    <name evidence="1" type="ORF">LCGC14_0730750</name>
</gene>
<organism evidence="1">
    <name type="scientific">marine sediment metagenome</name>
    <dbReference type="NCBI Taxonomy" id="412755"/>
    <lineage>
        <taxon>unclassified sequences</taxon>
        <taxon>metagenomes</taxon>
        <taxon>ecological metagenomes</taxon>
    </lineage>
</organism>
<sequence length="103" mass="10948">MSPHFRELASIVEEEIDVLDDVEPSELEGWDLPALKSAYTKLQTGDGGLTADERAAVADALTDVGELYVHAGTSTGYKEADAASRRGSLAAMAQARSLGIKLR</sequence>
<proteinExistence type="predicted"/>
<name>A0A0F9SUT4_9ZZZZ</name>
<comment type="caution">
    <text evidence="1">The sequence shown here is derived from an EMBL/GenBank/DDBJ whole genome shotgun (WGS) entry which is preliminary data.</text>
</comment>
<dbReference type="EMBL" id="LAZR01001689">
    <property type="protein sequence ID" value="KKN40691.1"/>
    <property type="molecule type" value="Genomic_DNA"/>
</dbReference>
<accession>A0A0F9SUT4</accession>
<evidence type="ECO:0000313" key="1">
    <source>
        <dbReference type="EMBL" id="KKN40691.1"/>
    </source>
</evidence>
<reference evidence="1" key="1">
    <citation type="journal article" date="2015" name="Nature">
        <title>Complex archaea that bridge the gap between prokaryotes and eukaryotes.</title>
        <authorList>
            <person name="Spang A."/>
            <person name="Saw J.H."/>
            <person name="Jorgensen S.L."/>
            <person name="Zaremba-Niedzwiedzka K."/>
            <person name="Martijn J."/>
            <person name="Lind A.E."/>
            <person name="van Eijk R."/>
            <person name="Schleper C."/>
            <person name="Guy L."/>
            <person name="Ettema T.J."/>
        </authorList>
    </citation>
    <scope>NUCLEOTIDE SEQUENCE</scope>
</reference>
<protein>
    <submittedName>
        <fullName evidence="1">Uncharacterized protein</fullName>
    </submittedName>
</protein>